<dbReference type="EMBL" id="JAMKBI010000001">
    <property type="protein sequence ID" value="MCZ8531795.1"/>
    <property type="molecule type" value="Genomic_DNA"/>
</dbReference>
<comment type="caution">
    <text evidence="3">The sequence shown here is derived from an EMBL/GenBank/DDBJ whole genome shotgun (WGS) entry which is preliminary data.</text>
</comment>
<keyword evidence="3" id="KW-0966">Cell projection</keyword>
<dbReference type="InterPro" id="IPR001492">
    <property type="entry name" value="Flagellin"/>
</dbReference>
<evidence type="ECO:0000313" key="4">
    <source>
        <dbReference type="Proteomes" id="UP001152172"/>
    </source>
</evidence>
<dbReference type="InterPro" id="IPR042187">
    <property type="entry name" value="Flagellin_C_sub2"/>
</dbReference>
<dbReference type="PANTHER" id="PTHR42792:SF2">
    <property type="entry name" value="FLAGELLIN"/>
    <property type="match status" value="1"/>
</dbReference>
<sequence length="269" mass="29653">MKIQNQAGIAFSTNRYQKNQTSITKTLEKLSGGDKLTRAADNASGLSISETMRGQIRGLSRAQLNMQDGLSVLETTDAGLQHVSSVLQRVRELAVQSSTDTMTDEDRGVAQAELDQLLQSIDDTADKMEFNTQNILGDVRPLYIHVGANTGQTLRIDTVNVSTASLGLEIAKLSTREEAEDLITKVDNAQSIISKHLTNTGSDYESLTHHKDNVSNIEISLQKSESLIRDPEMALEMMDFVKQGIRQKGDEMLIKQTNENVSDVLRLFA</sequence>
<dbReference type="GO" id="GO:0009288">
    <property type="term" value="C:bacterial-type flagellum"/>
    <property type="evidence" value="ECO:0007669"/>
    <property type="project" value="UniProtKB-SubCell"/>
</dbReference>
<evidence type="ECO:0000313" key="3">
    <source>
        <dbReference type="EMBL" id="MCZ8531795.1"/>
    </source>
</evidence>
<dbReference type="RefSeq" id="WP_269920489.1">
    <property type="nucleotide sequence ID" value="NZ_JAMKBI010000001.1"/>
</dbReference>
<reference evidence="3" key="1">
    <citation type="submission" date="2022-05" db="EMBL/GenBank/DDBJ databases">
        <authorList>
            <person name="Colautti A."/>
            <person name="Iacumin L."/>
        </authorList>
    </citation>
    <scope>NUCLEOTIDE SEQUENCE</scope>
    <source>
        <strain evidence="3">DSM 30747</strain>
    </source>
</reference>
<dbReference type="InterPro" id="IPR001029">
    <property type="entry name" value="Flagellin_N"/>
</dbReference>
<name>A0A9X3R7R1_9BACI</name>
<dbReference type="Gene3D" id="3.30.70.2120">
    <property type="match status" value="1"/>
</dbReference>
<keyword evidence="3" id="KW-0282">Flagellum</keyword>
<dbReference type="GO" id="GO:0005198">
    <property type="term" value="F:structural molecule activity"/>
    <property type="evidence" value="ECO:0007669"/>
    <property type="project" value="UniProtKB-UniRule"/>
</dbReference>
<dbReference type="SUPFAM" id="SSF64518">
    <property type="entry name" value="Phase 1 flagellin"/>
    <property type="match status" value="1"/>
</dbReference>
<keyword evidence="4" id="KW-1185">Reference proteome</keyword>
<gene>
    <name evidence="3" type="ORF">M9R61_00380</name>
</gene>
<organism evidence="3 4">
    <name type="scientific">Psychrobacillus psychrodurans</name>
    <dbReference type="NCBI Taxonomy" id="126157"/>
    <lineage>
        <taxon>Bacteria</taxon>
        <taxon>Bacillati</taxon>
        <taxon>Bacillota</taxon>
        <taxon>Bacilli</taxon>
        <taxon>Bacillales</taxon>
        <taxon>Bacillaceae</taxon>
        <taxon>Psychrobacillus</taxon>
    </lineage>
</organism>
<dbReference type="AlphaFoldDB" id="A0A9X3R7R1"/>
<dbReference type="GO" id="GO:0005576">
    <property type="term" value="C:extracellular region"/>
    <property type="evidence" value="ECO:0007669"/>
    <property type="project" value="UniProtKB-SubCell"/>
</dbReference>
<dbReference type="Gene3D" id="6.10.10.10">
    <property type="entry name" value="Flagellar export chaperone, C-terminal domain"/>
    <property type="match status" value="1"/>
</dbReference>
<feature type="domain" description="Flagellin N-terminal" evidence="2">
    <location>
        <begin position="14"/>
        <end position="137"/>
    </location>
</feature>
<evidence type="ECO:0000256" key="1">
    <source>
        <dbReference type="ARBA" id="ARBA00020110"/>
    </source>
</evidence>
<evidence type="ECO:0000259" key="2">
    <source>
        <dbReference type="Pfam" id="PF00669"/>
    </source>
</evidence>
<dbReference type="Gene3D" id="1.20.1330.10">
    <property type="entry name" value="f41 fragment of flagellin, N-terminal domain"/>
    <property type="match status" value="1"/>
</dbReference>
<accession>A0A9X3R7R1</accession>
<dbReference type="Proteomes" id="UP001152172">
    <property type="component" value="Unassembled WGS sequence"/>
</dbReference>
<keyword evidence="3" id="KW-0969">Cilium</keyword>
<dbReference type="Pfam" id="PF00669">
    <property type="entry name" value="Flagellin_N"/>
    <property type="match status" value="1"/>
</dbReference>
<dbReference type="PANTHER" id="PTHR42792">
    <property type="entry name" value="FLAGELLIN"/>
    <property type="match status" value="1"/>
</dbReference>
<dbReference type="PRINTS" id="PR00207">
    <property type="entry name" value="FLAGELLIN"/>
</dbReference>
<proteinExistence type="predicted"/>
<protein>
    <recommendedName>
        <fullName evidence="1">Flagellin</fullName>
    </recommendedName>
</protein>